<dbReference type="Gene3D" id="2.130.10.80">
    <property type="entry name" value="Galactose oxidase/kelch, beta-propeller"/>
    <property type="match status" value="1"/>
</dbReference>
<dbReference type="InterPro" id="IPR011043">
    <property type="entry name" value="Gal_Oxase/kelch_b-propeller"/>
</dbReference>
<dbReference type="SUPFAM" id="SSF50965">
    <property type="entry name" value="Galactose oxidase, central domain"/>
    <property type="match status" value="1"/>
</dbReference>
<sequence>MANTIKSLFILPLFFVSGFSHIWSQPKAFELFNQKHILGPHELFGNPFGNPEDYKKVKVPDDFGTPINNGEDVAVPVPTKRQRGSADTPNWAALGYKGAWELVSQNSGISAMHAILLPKIDKVLMYDATIWKISKLPLPNGHCRVLNKTTGEKDCWSHSVLFDINNSELTPLELHTDTWCSSGGLDIDGNLVSTGGYQGGANTVRYLGTCKGCNWREYPTALADRRWYFDILSFHVDHFIFQYKQSDQILFLVIQGTQHKQHCQTVDLSWLVAEMPSATSTFRRKENPMPNLSSSIFSVKPATWRRTICTHLSSCPPTATSSSSPTVALSCSTPSLTRLSASYLSSLGDTAATPSGMSALLPIKLHADNQKVVPAEVLICGGSAHKDSYSKAEKQIFYTALQDCARIKITDKNPVWKRELMPTPRIMGDMMILPSGEVLILNGAERGASGWGFAREPNFTPVLYNPRAKRGERFTELAPSTIARMYHSVSAVLPDGKVLVGGSNTNNGYIYDAMYPTELRIEKFSPPYLNAALAGKRPVIVRVSGRLTYGGNVGVQIKLNGFQVLQKDLKVTIYAPAFTTHGVSMNQRHIDLGLKRVQSNDKTGIHDIMAVTPPSSTIAPPGYYMLSVVFQGVPSVAQWVQIK</sequence>
<comment type="caution">
    <text evidence="5">The sequence shown here is derived from an EMBL/GenBank/DDBJ whole genome shotgun (WGS) entry which is preliminary data.</text>
</comment>
<evidence type="ECO:0000313" key="6">
    <source>
        <dbReference type="Proteomes" id="UP000467840"/>
    </source>
</evidence>
<accession>A0A6A6LTW8</accession>
<evidence type="ECO:0000313" key="5">
    <source>
        <dbReference type="EMBL" id="KAF2303945.1"/>
    </source>
</evidence>
<feature type="domain" description="Glyoxal oxidase N-terminal" evidence="3">
    <location>
        <begin position="355"/>
        <end position="528"/>
    </location>
</feature>
<keyword evidence="6" id="KW-1185">Reference proteome</keyword>
<dbReference type="Gene3D" id="2.60.40.10">
    <property type="entry name" value="Immunoglobulins"/>
    <property type="match status" value="1"/>
</dbReference>
<dbReference type="InterPro" id="IPR013783">
    <property type="entry name" value="Ig-like_fold"/>
</dbReference>
<dbReference type="InterPro" id="IPR037293">
    <property type="entry name" value="Gal_Oxidase_central_sf"/>
</dbReference>
<evidence type="ECO:0000256" key="2">
    <source>
        <dbReference type="SAM" id="SignalP"/>
    </source>
</evidence>
<feature type="domain" description="Glyoxal oxidase N-terminal" evidence="3">
    <location>
        <begin position="112"/>
        <end position="228"/>
    </location>
</feature>
<feature type="signal peptide" evidence="2">
    <location>
        <begin position="1"/>
        <end position="24"/>
    </location>
</feature>
<dbReference type="Pfam" id="PF09118">
    <property type="entry name" value="GO-like_E_set"/>
    <property type="match status" value="1"/>
</dbReference>
<dbReference type="Pfam" id="PF07250">
    <property type="entry name" value="Glyoxal_oxid_N"/>
    <property type="match status" value="2"/>
</dbReference>
<evidence type="ECO:0000259" key="3">
    <source>
        <dbReference type="Pfam" id="PF07250"/>
    </source>
</evidence>
<proteinExistence type="predicted"/>
<evidence type="ECO:0000259" key="4">
    <source>
        <dbReference type="Pfam" id="PF09118"/>
    </source>
</evidence>
<feature type="domain" description="Galactose oxidase-like Early set" evidence="4">
    <location>
        <begin position="537"/>
        <end position="642"/>
    </location>
</feature>
<dbReference type="InterPro" id="IPR015202">
    <property type="entry name" value="GO-like_E_set"/>
</dbReference>
<evidence type="ECO:0008006" key="7">
    <source>
        <dbReference type="Google" id="ProtNLM"/>
    </source>
</evidence>
<reference evidence="5 6" key="1">
    <citation type="journal article" date="2020" name="Mol. Plant">
        <title>The Chromosome-Based Rubber Tree Genome Provides New Insights into Spurge Genome Evolution and Rubber Biosynthesis.</title>
        <authorList>
            <person name="Liu J."/>
            <person name="Shi C."/>
            <person name="Shi C.C."/>
            <person name="Li W."/>
            <person name="Zhang Q.J."/>
            <person name="Zhang Y."/>
            <person name="Li K."/>
            <person name="Lu H.F."/>
            <person name="Shi C."/>
            <person name="Zhu S.T."/>
            <person name="Xiao Z.Y."/>
            <person name="Nan H."/>
            <person name="Yue Y."/>
            <person name="Zhu X.G."/>
            <person name="Wu Y."/>
            <person name="Hong X.N."/>
            <person name="Fan G.Y."/>
            <person name="Tong Y."/>
            <person name="Zhang D."/>
            <person name="Mao C.L."/>
            <person name="Liu Y.L."/>
            <person name="Hao S.J."/>
            <person name="Liu W.Q."/>
            <person name="Lv M.Q."/>
            <person name="Zhang H.B."/>
            <person name="Liu Y."/>
            <person name="Hu-Tang G.R."/>
            <person name="Wang J.P."/>
            <person name="Wang J.H."/>
            <person name="Sun Y.H."/>
            <person name="Ni S.B."/>
            <person name="Chen W.B."/>
            <person name="Zhang X.C."/>
            <person name="Jiao Y.N."/>
            <person name="Eichler E.E."/>
            <person name="Li G.H."/>
            <person name="Liu X."/>
            <person name="Gao L.Z."/>
        </authorList>
    </citation>
    <scope>NUCLEOTIDE SEQUENCE [LARGE SCALE GENOMIC DNA]</scope>
    <source>
        <strain evidence="6">cv. GT1</strain>
        <tissue evidence="5">Leaf</tissue>
    </source>
</reference>
<dbReference type="SUPFAM" id="SSF81296">
    <property type="entry name" value="E set domains"/>
    <property type="match status" value="1"/>
</dbReference>
<gene>
    <name evidence="5" type="ORF">GH714_024825</name>
</gene>
<feature type="chain" id="PRO_5025518022" description="Galactose oxidase-like Early set domain-containing protein" evidence="2">
    <location>
        <begin position="25"/>
        <end position="643"/>
    </location>
</feature>
<dbReference type="InterPro" id="IPR009880">
    <property type="entry name" value="Glyoxal_oxidase_N"/>
</dbReference>
<name>A0A6A6LTW8_HEVBR</name>
<dbReference type="PANTHER" id="PTHR32208">
    <property type="entry name" value="SECRETED PROTEIN-RELATED"/>
    <property type="match status" value="1"/>
</dbReference>
<dbReference type="AlphaFoldDB" id="A0A6A6LTW8"/>
<dbReference type="CDD" id="cd02851">
    <property type="entry name" value="E_set_GO_C"/>
    <property type="match status" value="1"/>
</dbReference>
<evidence type="ECO:0000256" key="1">
    <source>
        <dbReference type="ARBA" id="ARBA00022729"/>
    </source>
</evidence>
<dbReference type="EMBL" id="JAAGAX010000009">
    <property type="protein sequence ID" value="KAF2303945.1"/>
    <property type="molecule type" value="Genomic_DNA"/>
</dbReference>
<keyword evidence="1 2" id="KW-0732">Signal</keyword>
<dbReference type="PANTHER" id="PTHR32208:SF93">
    <property type="entry name" value="ALDEHYDE OXIDASE GLOX1"/>
    <property type="match status" value="1"/>
</dbReference>
<protein>
    <recommendedName>
        <fullName evidence="7">Galactose oxidase-like Early set domain-containing protein</fullName>
    </recommendedName>
</protein>
<dbReference type="Proteomes" id="UP000467840">
    <property type="component" value="Chromosome 16"/>
</dbReference>
<dbReference type="InterPro" id="IPR014756">
    <property type="entry name" value="Ig_E-set"/>
</dbReference>
<organism evidence="5 6">
    <name type="scientific">Hevea brasiliensis</name>
    <name type="common">Para rubber tree</name>
    <name type="synonym">Siphonia brasiliensis</name>
    <dbReference type="NCBI Taxonomy" id="3981"/>
    <lineage>
        <taxon>Eukaryota</taxon>
        <taxon>Viridiplantae</taxon>
        <taxon>Streptophyta</taxon>
        <taxon>Embryophyta</taxon>
        <taxon>Tracheophyta</taxon>
        <taxon>Spermatophyta</taxon>
        <taxon>Magnoliopsida</taxon>
        <taxon>eudicotyledons</taxon>
        <taxon>Gunneridae</taxon>
        <taxon>Pentapetalae</taxon>
        <taxon>rosids</taxon>
        <taxon>fabids</taxon>
        <taxon>Malpighiales</taxon>
        <taxon>Euphorbiaceae</taxon>
        <taxon>Crotonoideae</taxon>
        <taxon>Micrandreae</taxon>
        <taxon>Hevea</taxon>
    </lineage>
</organism>